<dbReference type="Gene3D" id="3.30.70.270">
    <property type="match status" value="1"/>
</dbReference>
<dbReference type="InterPro" id="IPR043128">
    <property type="entry name" value="Rev_trsase/Diguanyl_cyclase"/>
</dbReference>
<dbReference type="PANTHER" id="PTHR37984:SF5">
    <property type="entry name" value="PROTEIN NYNRIN-LIKE"/>
    <property type="match status" value="1"/>
</dbReference>
<protein>
    <submittedName>
        <fullName evidence="4">Reverse transcriptase domain-containing protein</fullName>
    </submittedName>
</protein>
<evidence type="ECO:0000259" key="1">
    <source>
        <dbReference type="Pfam" id="PF00078"/>
    </source>
</evidence>
<dbReference type="PANTHER" id="PTHR37984">
    <property type="entry name" value="PROTEIN CBG26694"/>
    <property type="match status" value="1"/>
</dbReference>
<feature type="domain" description="Reverse transcriptase" evidence="1">
    <location>
        <begin position="18"/>
        <end position="141"/>
    </location>
</feature>
<dbReference type="InterPro" id="IPR050951">
    <property type="entry name" value="Retrovirus_Pol_polyprotein"/>
</dbReference>
<dbReference type="Proteomes" id="UP000267029">
    <property type="component" value="Unassembled WGS sequence"/>
</dbReference>
<dbReference type="WBParaSite" id="MCOS_0000448201-mRNA-1">
    <property type="protein sequence ID" value="MCOS_0000448201-mRNA-1"/>
    <property type="gene ID" value="MCOS_0000448201"/>
</dbReference>
<dbReference type="InterPro" id="IPR000477">
    <property type="entry name" value="RT_dom"/>
</dbReference>
<evidence type="ECO:0000313" key="3">
    <source>
        <dbReference type="Proteomes" id="UP000267029"/>
    </source>
</evidence>
<evidence type="ECO:0000313" key="4">
    <source>
        <dbReference type="WBParaSite" id="MCOS_0000448201-mRNA-1"/>
    </source>
</evidence>
<dbReference type="STRING" id="53468.A0A0R3UC34"/>
<accession>A0A0R3UC34</accession>
<reference evidence="4" key="1">
    <citation type="submission" date="2017-02" db="UniProtKB">
        <authorList>
            <consortium name="WormBaseParasite"/>
        </authorList>
    </citation>
    <scope>IDENTIFICATION</scope>
</reference>
<sequence length="460" mass="52012">MQLWNRTTALYQPQRTIHNYERRKVPGKTRSARCLPATEDRSRLPCTANHQCPSRFIQYNRLLFGVNSAPAIFQQIMDSILAGIPGVAAYLDVPLIVASLHDELCERIEEVLQRIHDNGLRLRQERCQLFLTSVKYLGFIFDGSGRHPDPENIRAIQQMPTTKDVPSLPSFLGEDAIIAAIYVHESVTQQISQTVRALPVAIFDINRETPSDITPRQAIRYVQDKWPKPSFTSGLQLLIQRRDFLCIMDGCLIPLATGTITLVTDPYRLCWSDYSKWPEIDPMTTRTLQVLPDIFSQLGTPETITVHLPTLQGILSTACDYTHTFLTPPSTVKQTGGKFRQRIEARSAKIPCGRKNIRKSLQNVLLVHRTTPNEALLNRQSPSEALMGRKLRTTNFAMIPVLENSLEPPSTKSNPPFEMGALVYVRDYRPRHELWIEGTGQLTKHTLVLSHVNSAGITDD</sequence>
<dbReference type="AlphaFoldDB" id="A0A0R3UC34"/>
<name>A0A0R3UC34_MESCO</name>
<gene>
    <name evidence="2" type="ORF">MCOS_LOCUS4483</name>
</gene>
<dbReference type="InterPro" id="IPR043502">
    <property type="entry name" value="DNA/RNA_pol_sf"/>
</dbReference>
<dbReference type="EMBL" id="UXSR01001719">
    <property type="protein sequence ID" value="VDD78480.1"/>
    <property type="molecule type" value="Genomic_DNA"/>
</dbReference>
<organism evidence="4">
    <name type="scientific">Mesocestoides corti</name>
    <name type="common">Flatworm</name>
    <dbReference type="NCBI Taxonomy" id="53468"/>
    <lineage>
        <taxon>Eukaryota</taxon>
        <taxon>Metazoa</taxon>
        <taxon>Spiralia</taxon>
        <taxon>Lophotrochozoa</taxon>
        <taxon>Platyhelminthes</taxon>
        <taxon>Cestoda</taxon>
        <taxon>Eucestoda</taxon>
        <taxon>Cyclophyllidea</taxon>
        <taxon>Mesocestoididae</taxon>
        <taxon>Mesocestoides</taxon>
    </lineage>
</organism>
<keyword evidence="3" id="KW-1185">Reference proteome</keyword>
<proteinExistence type="predicted"/>
<reference evidence="2 3" key="2">
    <citation type="submission" date="2018-10" db="EMBL/GenBank/DDBJ databases">
        <authorList>
            <consortium name="Pathogen Informatics"/>
        </authorList>
    </citation>
    <scope>NUCLEOTIDE SEQUENCE [LARGE SCALE GENOMIC DNA]</scope>
</reference>
<dbReference type="Pfam" id="PF00078">
    <property type="entry name" value="RVT_1"/>
    <property type="match status" value="1"/>
</dbReference>
<evidence type="ECO:0000313" key="2">
    <source>
        <dbReference type="EMBL" id="VDD78480.1"/>
    </source>
</evidence>
<dbReference type="OrthoDB" id="10056300at2759"/>
<dbReference type="SUPFAM" id="SSF56672">
    <property type="entry name" value="DNA/RNA polymerases"/>
    <property type="match status" value="1"/>
</dbReference>